<feature type="transmembrane region" description="Helical" evidence="1">
    <location>
        <begin position="22"/>
        <end position="43"/>
    </location>
</feature>
<dbReference type="EMBL" id="CP059851">
    <property type="protein sequence ID" value="QMW24117.1"/>
    <property type="molecule type" value="Genomic_DNA"/>
</dbReference>
<gene>
    <name evidence="2" type="ORF">H3309_06580</name>
</gene>
<keyword evidence="1" id="KW-0472">Membrane</keyword>
<evidence type="ECO:0000313" key="2">
    <source>
        <dbReference type="EMBL" id="QMW24117.1"/>
    </source>
</evidence>
<keyword evidence="1" id="KW-1133">Transmembrane helix</keyword>
<dbReference type="InterPro" id="IPR016990">
    <property type="entry name" value="UCP032162_TM"/>
</dbReference>
<evidence type="ECO:0000256" key="1">
    <source>
        <dbReference type="SAM" id="Phobius"/>
    </source>
</evidence>
<accession>A0A7G5IL75</accession>
<name>A0A7G5IL75_9SPHN</name>
<feature type="transmembrane region" description="Helical" evidence="1">
    <location>
        <begin position="49"/>
        <end position="68"/>
    </location>
</feature>
<dbReference type="AlphaFoldDB" id="A0A7G5IL75"/>
<dbReference type="Proteomes" id="UP000515292">
    <property type="component" value="Chromosome"/>
</dbReference>
<dbReference type="RefSeq" id="WP_182297940.1">
    <property type="nucleotide sequence ID" value="NZ_CP059851.1"/>
</dbReference>
<dbReference type="InterPro" id="IPR019253">
    <property type="entry name" value="DUF2244_TM"/>
</dbReference>
<dbReference type="KEGG" id="sand:H3309_06580"/>
<keyword evidence="3" id="KW-1185">Reference proteome</keyword>
<dbReference type="Pfam" id="PF10003">
    <property type="entry name" value="DUF2244"/>
    <property type="match status" value="1"/>
</dbReference>
<keyword evidence="1" id="KW-0812">Transmembrane</keyword>
<evidence type="ECO:0000313" key="3">
    <source>
        <dbReference type="Proteomes" id="UP000515292"/>
    </source>
</evidence>
<organism evidence="2 3">
    <name type="scientific">Sandaracinobacteroides saxicola</name>
    <dbReference type="NCBI Taxonomy" id="2759707"/>
    <lineage>
        <taxon>Bacteria</taxon>
        <taxon>Pseudomonadati</taxon>
        <taxon>Pseudomonadota</taxon>
        <taxon>Alphaproteobacteria</taxon>
        <taxon>Sphingomonadales</taxon>
        <taxon>Sphingosinicellaceae</taxon>
        <taxon>Sandaracinobacteroides</taxon>
    </lineage>
</organism>
<proteinExistence type="predicted"/>
<protein>
    <submittedName>
        <fullName evidence="2">DUF2244 domain-containing protein</fullName>
    </submittedName>
</protein>
<reference evidence="2 3" key="1">
    <citation type="submission" date="2020-07" db="EMBL/GenBank/DDBJ databases">
        <title>Complete genome sequence for Sandaracinobacter sp. M6.</title>
        <authorList>
            <person name="Tang Y."/>
            <person name="Liu Q."/>
            <person name="Guo Z."/>
            <person name="Lei P."/>
            <person name="Huang B."/>
        </authorList>
    </citation>
    <scope>NUCLEOTIDE SEQUENCE [LARGE SCALE GENOMIC DNA]</scope>
    <source>
        <strain evidence="2 3">M6</strain>
    </source>
</reference>
<sequence>MADGKAYFDLELRPNRSMEPRLFRWTVLGVGLLFALMALRFLVLGAWPVLPFLLADVALLAWAMRASYRSGRAVEYVRLSDERLTVRRVSAAGRERRVQLEPFWTRVELEVLDERQNRLWLRTRERRVSVGAFLSPPERVALADVIGEGLARFRAGCRAGDPRG</sequence>
<dbReference type="PIRSF" id="PIRSF032162">
    <property type="entry name" value="UCP032162_imp"/>
    <property type="match status" value="1"/>
</dbReference>